<proteinExistence type="predicted"/>
<evidence type="ECO:0000259" key="3">
    <source>
        <dbReference type="Pfam" id="PF00535"/>
    </source>
</evidence>
<dbReference type="RefSeq" id="WP_133364155.1">
    <property type="nucleotide sequence ID" value="NZ_CP037940.1"/>
</dbReference>
<dbReference type="Pfam" id="PF00535">
    <property type="entry name" value="Glycos_transf_2"/>
    <property type="match status" value="1"/>
</dbReference>
<organism evidence="4 5">
    <name type="scientific">Periweissella cryptocerci</name>
    <dbReference type="NCBI Taxonomy" id="2506420"/>
    <lineage>
        <taxon>Bacteria</taxon>
        <taxon>Bacillati</taxon>
        <taxon>Bacillota</taxon>
        <taxon>Bacilli</taxon>
        <taxon>Lactobacillales</taxon>
        <taxon>Lactobacillaceae</taxon>
        <taxon>Periweissella</taxon>
    </lineage>
</organism>
<dbReference type="CDD" id="cd00761">
    <property type="entry name" value="Glyco_tranf_GTA_type"/>
    <property type="match status" value="1"/>
</dbReference>
<reference evidence="5" key="1">
    <citation type="submission" date="2019-03" db="EMBL/GenBank/DDBJ databases">
        <title>Weissella sp. 26KH-42 Genome sequencing.</title>
        <authorList>
            <person name="Heo J."/>
            <person name="Kim S.-J."/>
            <person name="Kim J.-S."/>
            <person name="Hong S.-B."/>
            <person name="Kwon S.-W."/>
        </authorList>
    </citation>
    <scope>NUCLEOTIDE SEQUENCE [LARGE SCALE GENOMIC DNA]</scope>
    <source>
        <strain evidence="5">26KH-42</strain>
    </source>
</reference>
<dbReference type="GO" id="GO:0016757">
    <property type="term" value="F:glycosyltransferase activity"/>
    <property type="evidence" value="ECO:0007669"/>
    <property type="project" value="UniProtKB-KW"/>
</dbReference>
<keyword evidence="2 4" id="KW-0808">Transferase</keyword>
<evidence type="ECO:0000256" key="2">
    <source>
        <dbReference type="ARBA" id="ARBA00022679"/>
    </source>
</evidence>
<evidence type="ECO:0000256" key="1">
    <source>
        <dbReference type="ARBA" id="ARBA00022676"/>
    </source>
</evidence>
<evidence type="ECO:0000313" key="5">
    <source>
        <dbReference type="Proteomes" id="UP000292886"/>
    </source>
</evidence>
<feature type="domain" description="Glycosyltransferase 2-like" evidence="3">
    <location>
        <begin position="6"/>
        <end position="131"/>
    </location>
</feature>
<dbReference type="Proteomes" id="UP000292886">
    <property type="component" value="Chromosome"/>
</dbReference>
<dbReference type="SUPFAM" id="SSF53448">
    <property type="entry name" value="Nucleotide-diphospho-sugar transferases"/>
    <property type="match status" value="1"/>
</dbReference>
<accession>A0A4P6YW79</accession>
<keyword evidence="1" id="KW-0328">Glycosyltransferase</keyword>
<dbReference type="KEGG" id="wei:EQG49_11750"/>
<dbReference type="PANTHER" id="PTHR22916:SF51">
    <property type="entry name" value="GLYCOSYLTRANSFERASE EPSH-RELATED"/>
    <property type="match status" value="1"/>
</dbReference>
<dbReference type="Gene3D" id="3.90.550.10">
    <property type="entry name" value="Spore Coat Polysaccharide Biosynthesis Protein SpsA, Chain A"/>
    <property type="match status" value="1"/>
</dbReference>
<dbReference type="AlphaFoldDB" id="A0A4P6YW79"/>
<dbReference type="InterPro" id="IPR001173">
    <property type="entry name" value="Glyco_trans_2-like"/>
</dbReference>
<name>A0A4P6YW79_9LACO</name>
<dbReference type="PANTHER" id="PTHR22916">
    <property type="entry name" value="GLYCOSYLTRANSFERASE"/>
    <property type="match status" value="1"/>
</dbReference>
<evidence type="ECO:0000313" key="4">
    <source>
        <dbReference type="EMBL" id="QBO37078.1"/>
    </source>
</evidence>
<dbReference type="EMBL" id="CP037940">
    <property type="protein sequence ID" value="QBO37078.1"/>
    <property type="molecule type" value="Genomic_DNA"/>
</dbReference>
<gene>
    <name evidence="4" type="ORF">EQG49_11750</name>
</gene>
<dbReference type="OrthoDB" id="2151310at2"/>
<protein>
    <submittedName>
        <fullName evidence="4">Glycosyltransferase</fullName>
    </submittedName>
</protein>
<sequence>MSILVSIVVPVYNVEVVLSRCMESILNQTYSNLQIILVNDGSTDNSGNVCDEYAKKDSRVTVIHQKNQGLSAARNNALPSVKGKYLMFVDSDDFIDTNLISELVEAMNHSEAEMGIFDYKTVDGNDMSIISSTNFEVSRNNYGDVAWNKFYLTEFYLENKFLYPVGKLFEDTAITHVIYAVAKKKIKISGSYYYYVRNRSGAITSSVLTKDLALKKFEALDILADNINKYKKQISSENFEILSVIQEKSWFFAIIDFFRASDFSFSRDEFSLCKTKIMNLHLENKRSKIPLKESIALNLMIGAVVIKSNGLMKFINKLVEM</sequence>
<dbReference type="InterPro" id="IPR029044">
    <property type="entry name" value="Nucleotide-diphossugar_trans"/>
</dbReference>
<keyword evidence="5" id="KW-1185">Reference proteome</keyword>